<accession>A0ABV1BFJ6</accession>
<dbReference type="Proteomes" id="UP001473063">
    <property type="component" value="Unassembled WGS sequence"/>
</dbReference>
<dbReference type="InterPro" id="IPR013324">
    <property type="entry name" value="RNA_pol_sigma_r3/r4-like"/>
</dbReference>
<dbReference type="InterPro" id="IPR014284">
    <property type="entry name" value="RNA_pol_sigma-70_dom"/>
</dbReference>
<dbReference type="PANTHER" id="PTHR43133:SF46">
    <property type="entry name" value="RNA POLYMERASE SIGMA-70 FACTOR ECF SUBFAMILY"/>
    <property type="match status" value="1"/>
</dbReference>
<dbReference type="Pfam" id="PF04542">
    <property type="entry name" value="Sigma70_r2"/>
    <property type="match status" value="1"/>
</dbReference>
<dbReference type="EMBL" id="JBBMEJ010000009">
    <property type="protein sequence ID" value="MEQ2371032.1"/>
    <property type="molecule type" value="Genomic_DNA"/>
</dbReference>
<evidence type="ECO:0000313" key="6">
    <source>
        <dbReference type="EMBL" id="MEQ2371032.1"/>
    </source>
</evidence>
<evidence type="ECO:0000256" key="1">
    <source>
        <dbReference type="ARBA" id="ARBA00010641"/>
    </source>
</evidence>
<dbReference type="InterPro" id="IPR013325">
    <property type="entry name" value="RNA_pol_sigma_r2"/>
</dbReference>
<dbReference type="PANTHER" id="PTHR43133">
    <property type="entry name" value="RNA POLYMERASE ECF-TYPE SIGMA FACTO"/>
    <property type="match status" value="1"/>
</dbReference>
<name>A0ABV1BFJ6_9FIRM</name>
<dbReference type="Gene3D" id="1.10.1740.10">
    <property type="match status" value="1"/>
</dbReference>
<dbReference type="SUPFAM" id="SSF88946">
    <property type="entry name" value="Sigma2 domain of RNA polymerase sigma factors"/>
    <property type="match status" value="1"/>
</dbReference>
<dbReference type="Gene3D" id="1.10.10.10">
    <property type="entry name" value="Winged helix-like DNA-binding domain superfamily/Winged helix DNA-binding domain"/>
    <property type="match status" value="1"/>
</dbReference>
<comment type="similarity">
    <text evidence="1">Belongs to the sigma-70 factor family. ECF subfamily.</text>
</comment>
<dbReference type="RefSeq" id="WP_349056706.1">
    <property type="nucleotide sequence ID" value="NZ_JBBMEJ010000009.1"/>
</dbReference>
<evidence type="ECO:0000313" key="7">
    <source>
        <dbReference type="Proteomes" id="UP001473063"/>
    </source>
</evidence>
<evidence type="ECO:0000256" key="3">
    <source>
        <dbReference type="ARBA" id="ARBA00023082"/>
    </source>
</evidence>
<keyword evidence="3" id="KW-0731">Sigma factor</keyword>
<keyword evidence="2" id="KW-0805">Transcription regulation</keyword>
<dbReference type="SUPFAM" id="SSF88659">
    <property type="entry name" value="Sigma3 and sigma4 domains of RNA polymerase sigma factors"/>
    <property type="match status" value="1"/>
</dbReference>
<dbReference type="InterPro" id="IPR036388">
    <property type="entry name" value="WH-like_DNA-bd_sf"/>
</dbReference>
<keyword evidence="7" id="KW-1185">Reference proteome</keyword>
<evidence type="ECO:0000256" key="4">
    <source>
        <dbReference type="ARBA" id="ARBA00023163"/>
    </source>
</evidence>
<dbReference type="NCBIfam" id="TIGR02937">
    <property type="entry name" value="sigma70-ECF"/>
    <property type="match status" value="1"/>
</dbReference>
<dbReference type="InterPro" id="IPR007627">
    <property type="entry name" value="RNA_pol_sigma70_r2"/>
</dbReference>
<sequence length="172" mass="20827">MNYDQFYLKYRKIARIYAYGVLKDWHIADDVSQDVLYKMYIMKNDLNFENEKMLDAFIRRSAVNKALDYRKKASFRHEFSCQEEIASFLNYETYDDAETELIRKEENEFMNMILEKFRAEQPMNYEILIQVKFAGIPVETVAREFGLTKSGVNNRIYKAKRWLKEHYRKIYG</sequence>
<gene>
    <name evidence="6" type="ORF">WMO28_08760</name>
</gene>
<keyword evidence="4" id="KW-0804">Transcription</keyword>
<reference evidence="6 7" key="1">
    <citation type="submission" date="2024-03" db="EMBL/GenBank/DDBJ databases">
        <title>Human intestinal bacterial collection.</title>
        <authorList>
            <person name="Pauvert C."/>
            <person name="Hitch T.C.A."/>
            <person name="Clavel T."/>
        </authorList>
    </citation>
    <scope>NUCLEOTIDE SEQUENCE [LARGE SCALE GENOMIC DNA]</scope>
    <source>
        <strain evidence="6 7">CLA-JM-H16</strain>
    </source>
</reference>
<evidence type="ECO:0000259" key="5">
    <source>
        <dbReference type="Pfam" id="PF04542"/>
    </source>
</evidence>
<organism evidence="6 7">
    <name type="scientific">Blautia aquisgranensis</name>
    <dbReference type="NCBI Taxonomy" id="3133153"/>
    <lineage>
        <taxon>Bacteria</taxon>
        <taxon>Bacillati</taxon>
        <taxon>Bacillota</taxon>
        <taxon>Clostridia</taxon>
        <taxon>Lachnospirales</taxon>
        <taxon>Lachnospiraceae</taxon>
        <taxon>Blautia</taxon>
    </lineage>
</organism>
<protein>
    <submittedName>
        <fullName evidence="6">RNA polymerase sigma factor</fullName>
    </submittedName>
</protein>
<feature type="domain" description="RNA polymerase sigma-70 region 2" evidence="5">
    <location>
        <begin position="7"/>
        <end position="74"/>
    </location>
</feature>
<comment type="caution">
    <text evidence="6">The sequence shown here is derived from an EMBL/GenBank/DDBJ whole genome shotgun (WGS) entry which is preliminary data.</text>
</comment>
<evidence type="ECO:0000256" key="2">
    <source>
        <dbReference type="ARBA" id="ARBA00023015"/>
    </source>
</evidence>
<dbReference type="InterPro" id="IPR039425">
    <property type="entry name" value="RNA_pol_sigma-70-like"/>
</dbReference>
<proteinExistence type="inferred from homology"/>